<reference evidence="1 2" key="1">
    <citation type="journal article" date="2013" name="Nat. Commun.">
        <title>The evolution and pathogenic mechanisms of the rice sheath blight pathogen.</title>
        <authorList>
            <person name="Zheng A."/>
            <person name="Lin R."/>
            <person name="Xu L."/>
            <person name="Qin P."/>
            <person name="Tang C."/>
            <person name="Ai P."/>
            <person name="Zhang D."/>
            <person name="Liu Y."/>
            <person name="Sun Z."/>
            <person name="Feng H."/>
            <person name="Wang Y."/>
            <person name="Chen Y."/>
            <person name="Liang X."/>
            <person name="Fu R."/>
            <person name="Li Q."/>
            <person name="Zhang J."/>
            <person name="Yu X."/>
            <person name="Xie Z."/>
            <person name="Ding L."/>
            <person name="Guan P."/>
            <person name="Tang J."/>
            <person name="Liang Y."/>
            <person name="Wang S."/>
            <person name="Deng Q."/>
            <person name="Li S."/>
            <person name="Zhu J."/>
            <person name="Wang L."/>
            <person name="Liu H."/>
            <person name="Li P."/>
        </authorList>
    </citation>
    <scope>NUCLEOTIDE SEQUENCE [LARGE SCALE GENOMIC DNA]</scope>
    <source>
        <strain evidence="2">AG-1 IA</strain>
    </source>
</reference>
<dbReference type="Proteomes" id="UP000011668">
    <property type="component" value="Unassembled WGS sequence"/>
</dbReference>
<protein>
    <submittedName>
        <fullName evidence="1">Uncharacterized protein</fullName>
    </submittedName>
</protein>
<accession>L8WJ23</accession>
<proteinExistence type="predicted"/>
<organism evidence="1 2">
    <name type="scientific">Thanatephorus cucumeris (strain AG1-IA)</name>
    <name type="common">Rice sheath blight fungus</name>
    <name type="synonym">Rhizoctonia solani</name>
    <dbReference type="NCBI Taxonomy" id="983506"/>
    <lineage>
        <taxon>Eukaryota</taxon>
        <taxon>Fungi</taxon>
        <taxon>Dikarya</taxon>
        <taxon>Basidiomycota</taxon>
        <taxon>Agaricomycotina</taxon>
        <taxon>Agaricomycetes</taxon>
        <taxon>Cantharellales</taxon>
        <taxon>Ceratobasidiaceae</taxon>
        <taxon>Rhizoctonia</taxon>
        <taxon>Rhizoctonia solani AG-1</taxon>
    </lineage>
</organism>
<dbReference type="AlphaFoldDB" id="L8WJ23"/>
<evidence type="ECO:0000313" key="2">
    <source>
        <dbReference type="Proteomes" id="UP000011668"/>
    </source>
</evidence>
<gene>
    <name evidence="1" type="ORF">AG1IA_08053</name>
</gene>
<keyword evidence="2" id="KW-1185">Reference proteome</keyword>
<dbReference type="HOGENOM" id="CLU_1714551_0_0_1"/>
<evidence type="ECO:0000313" key="1">
    <source>
        <dbReference type="EMBL" id="ELU37920.1"/>
    </source>
</evidence>
<comment type="caution">
    <text evidence="1">The sequence shown here is derived from an EMBL/GenBank/DDBJ whole genome shotgun (WGS) entry which is preliminary data.</text>
</comment>
<name>L8WJ23_THACA</name>
<dbReference type="EMBL" id="AFRT01002388">
    <property type="protein sequence ID" value="ELU37920.1"/>
    <property type="molecule type" value="Genomic_DNA"/>
</dbReference>
<sequence length="153" mass="16431">MGSAVFSLRGGGLVIWSCDQFMTGGLGLARGLGYVSALSMVHVALVSWPKALDPSSSATLYLYSLTVILLKTASNYWSKLLWFGTAPDIYPDMDRSPCVTWPSSKSSVKDAVYPRRGSPVRSAHGHTSFLGYNPQQGLQLSLGIQGAGCTRVR</sequence>